<reference evidence="2 3" key="1">
    <citation type="submission" date="2018-08" db="EMBL/GenBank/DDBJ databases">
        <title>A genome reference for cultivated species of the human gut microbiota.</title>
        <authorList>
            <person name="Zou Y."/>
            <person name="Xue W."/>
            <person name="Luo G."/>
        </authorList>
    </citation>
    <scope>NUCLEOTIDE SEQUENCE [LARGE SCALE GENOMIC DNA]</scope>
    <source>
        <strain evidence="2 3">AF14-18</strain>
    </source>
</reference>
<feature type="region of interest" description="Disordered" evidence="1">
    <location>
        <begin position="31"/>
        <end position="50"/>
    </location>
</feature>
<dbReference type="RefSeq" id="WP_118018432.1">
    <property type="nucleotide sequence ID" value="NZ_CAUHGS010000005.1"/>
</dbReference>
<dbReference type="EMBL" id="QRZM01000003">
    <property type="protein sequence ID" value="RGV76772.1"/>
    <property type="molecule type" value="Genomic_DNA"/>
</dbReference>
<comment type="caution">
    <text evidence="2">The sequence shown here is derived from an EMBL/GenBank/DDBJ whole genome shotgun (WGS) entry which is preliminary data.</text>
</comment>
<evidence type="ECO:0000256" key="1">
    <source>
        <dbReference type="SAM" id="MobiDB-lite"/>
    </source>
</evidence>
<dbReference type="Proteomes" id="UP000284543">
    <property type="component" value="Unassembled WGS sequence"/>
</dbReference>
<protein>
    <submittedName>
        <fullName evidence="2">Uncharacterized protein</fullName>
    </submittedName>
</protein>
<dbReference type="AlphaFoldDB" id="A0A412Z9J4"/>
<gene>
    <name evidence="2" type="ORF">DWW02_09425</name>
</gene>
<organism evidence="2 3">
    <name type="scientific">Enterocloster bolteae</name>
    <dbReference type="NCBI Taxonomy" id="208479"/>
    <lineage>
        <taxon>Bacteria</taxon>
        <taxon>Bacillati</taxon>
        <taxon>Bacillota</taxon>
        <taxon>Clostridia</taxon>
        <taxon>Lachnospirales</taxon>
        <taxon>Lachnospiraceae</taxon>
        <taxon>Enterocloster</taxon>
    </lineage>
</organism>
<proteinExistence type="predicted"/>
<sequence length="113" mass="13064">MENWEKKDRTFAEADKLLINQSLETIDGNFDNLPTTHPVKGPYQKYGSNYNRKINNQKKVVKNPVWMTKLRKRACSYCNELSAVYGDGYNPAVSNCRLLLDIIHFLREGTPIL</sequence>
<name>A0A412Z9J4_9FIRM</name>
<accession>A0A412Z9J4</accession>
<evidence type="ECO:0000313" key="3">
    <source>
        <dbReference type="Proteomes" id="UP000284543"/>
    </source>
</evidence>
<evidence type="ECO:0000313" key="2">
    <source>
        <dbReference type="EMBL" id="RGV76772.1"/>
    </source>
</evidence>